<dbReference type="EMBL" id="JAUJFI010000051">
    <property type="protein sequence ID" value="MDQ2103530.1"/>
    <property type="molecule type" value="Genomic_DNA"/>
</dbReference>
<feature type="domain" description="ABC transporter" evidence="6">
    <location>
        <begin position="11"/>
        <end position="262"/>
    </location>
</feature>
<dbReference type="PROSITE" id="PS00211">
    <property type="entry name" value="ABC_TRANSPORTER_1"/>
    <property type="match status" value="2"/>
</dbReference>
<evidence type="ECO:0000259" key="6">
    <source>
        <dbReference type="PROSITE" id="PS50893"/>
    </source>
</evidence>
<accession>A0ABU0WH33</accession>
<dbReference type="InterPro" id="IPR003593">
    <property type="entry name" value="AAA+_ATPase"/>
</dbReference>
<dbReference type="Gene3D" id="3.40.50.300">
    <property type="entry name" value="P-loop containing nucleotide triphosphate hydrolases"/>
    <property type="match status" value="2"/>
</dbReference>
<evidence type="ECO:0000256" key="2">
    <source>
        <dbReference type="ARBA" id="ARBA00005417"/>
    </source>
</evidence>
<organism evidence="7 8">
    <name type="scientific">Azospirillum isscasi</name>
    <dbReference type="NCBI Taxonomy" id="3053926"/>
    <lineage>
        <taxon>Bacteria</taxon>
        <taxon>Pseudomonadati</taxon>
        <taxon>Pseudomonadota</taxon>
        <taxon>Alphaproteobacteria</taxon>
        <taxon>Rhodospirillales</taxon>
        <taxon>Azospirillaceae</taxon>
        <taxon>Azospirillum</taxon>
    </lineage>
</organism>
<keyword evidence="3" id="KW-0813">Transport</keyword>
<dbReference type="CDD" id="cd03257">
    <property type="entry name" value="ABC_NikE_OppD_transporters"/>
    <property type="match status" value="2"/>
</dbReference>
<dbReference type="InterPro" id="IPR003439">
    <property type="entry name" value="ABC_transporter-like_ATP-bd"/>
</dbReference>
<evidence type="ECO:0000256" key="4">
    <source>
        <dbReference type="ARBA" id="ARBA00022741"/>
    </source>
</evidence>
<evidence type="ECO:0000313" key="8">
    <source>
        <dbReference type="Proteomes" id="UP001227317"/>
    </source>
</evidence>
<dbReference type="PROSITE" id="PS50893">
    <property type="entry name" value="ABC_TRANSPORTER_2"/>
    <property type="match status" value="2"/>
</dbReference>
<dbReference type="Pfam" id="PF00005">
    <property type="entry name" value="ABC_tran"/>
    <property type="match status" value="2"/>
</dbReference>
<dbReference type="NCBIfam" id="NF007739">
    <property type="entry name" value="PRK10419.1"/>
    <property type="match status" value="2"/>
</dbReference>
<dbReference type="InterPro" id="IPR050319">
    <property type="entry name" value="ABC_transp_ATP-bind"/>
</dbReference>
<evidence type="ECO:0000256" key="1">
    <source>
        <dbReference type="ARBA" id="ARBA00004417"/>
    </source>
</evidence>
<name>A0ABU0WH33_9PROT</name>
<evidence type="ECO:0000313" key="7">
    <source>
        <dbReference type="EMBL" id="MDQ2103530.1"/>
    </source>
</evidence>
<dbReference type="GO" id="GO:0005524">
    <property type="term" value="F:ATP binding"/>
    <property type="evidence" value="ECO:0007669"/>
    <property type="project" value="UniProtKB-KW"/>
</dbReference>
<comment type="similarity">
    <text evidence="2">Belongs to the ABC transporter superfamily.</text>
</comment>
<dbReference type="Pfam" id="PF08352">
    <property type="entry name" value="oligo_HPY"/>
    <property type="match status" value="2"/>
</dbReference>
<dbReference type="PANTHER" id="PTHR43776">
    <property type="entry name" value="TRANSPORT ATP-BINDING PROTEIN"/>
    <property type="match status" value="1"/>
</dbReference>
<keyword evidence="8" id="KW-1185">Reference proteome</keyword>
<dbReference type="InterPro" id="IPR013563">
    <property type="entry name" value="Oligopep_ABC_C"/>
</dbReference>
<dbReference type="Proteomes" id="UP001227317">
    <property type="component" value="Unassembled WGS sequence"/>
</dbReference>
<dbReference type="PANTHER" id="PTHR43776:SF7">
    <property type="entry name" value="D,D-DIPEPTIDE TRANSPORT ATP-BINDING PROTEIN DDPF-RELATED"/>
    <property type="match status" value="1"/>
</dbReference>
<dbReference type="SMART" id="SM00382">
    <property type="entry name" value="AAA"/>
    <property type="match status" value="2"/>
</dbReference>
<gene>
    <name evidence="7" type="ORF">QSG27_12595</name>
</gene>
<proteinExistence type="inferred from homology"/>
<feature type="domain" description="ABC transporter" evidence="6">
    <location>
        <begin position="292"/>
        <end position="530"/>
    </location>
</feature>
<keyword evidence="5 7" id="KW-0067">ATP-binding</keyword>
<protein>
    <submittedName>
        <fullName evidence="7">ABC transporter ATP-binding protein</fullName>
    </submittedName>
</protein>
<dbReference type="InterPro" id="IPR027417">
    <property type="entry name" value="P-loop_NTPase"/>
</dbReference>
<evidence type="ECO:0000256" key="3">
    <source>
        <dbReference type="ARBA" id="ARBA00022448"/>
    </source>
</evidence>
<dbReference type="SUPFAM" id="SSF52540">
    <property type="entry name" value="P-loop containing nucleoside triphosphate hydrolases"/>
    <property type="match status" value="2"/>
</dbReference>
<keyword evidence="4" id="KW-0547">Nucleotide-binding</keyword>
<comment type="subcellular location">
    <subcellularLocation>
        <location evidence="1">Cell inner membrane</location>
        <topology evidence="1">Peripheral membrane protein</topology>
    </subcellularLocation>
</comment>
<comment type="caution">
    <text evidence="7">The sequence shown here is derived from an EMBL/GenBank/DDBJ whole genome shotgun (WGS) entry which is preliminary data.</text>
</comment>
<sequence length="546" mass="60129">METMTATDDLLQVRNLHVEFRSGGGTMHAVKGVSFDIAKGETLALVGESGSGKSVTALSILQLLPYPMARHPHGSIRFRGTELVGAEERTLRDVRGDRIAMIFQEPMTSLNPLHSIERQINETLFLHKGLSRAAARKRTLELLRLVGLPNPEKRLNAYPHELSGGQRQRVMIAMALANEPDLLIADEPTTALDVTIQAQILELLKDLQSRFGMALLLITHDLGVVRKMADRVCVMNQGEIVEQADVADIFARPQHPYTRKLLAAEPKGNPLTPPADAQEIMAADNLKVWFPIKKGLLRRTVDHVRAVDGVSVNVRRGHTVGVVGESGSGKTTLGLALLRLHASEGAIRFDGKDIQGWQAKKLRGLRREMQVVFQDPYGSLSPRLSVGQIVGEGLKIHGIGSGAERDAMVAKALEEVGLDPSSRHRYPHEFSGGQRQRIAIARALVLKPKFVVLDEPTSALDMSVQAQIVDLLRDIQARNNLAYLFISHDLRVVRALSSHVIVMKDGKVVEQGPTRRIFEEPREDYTRALLAAALNLEAVKSDAVRM</sequence>
<reference evidence="7 8" key="1">
    <citation type="submission" date="2023-06" db="EMBL/GenBank/DDBJ databases">
        <title>Azospirillum isscasensis sp.nov, a bacterium isolated from rhizosphere soil of rice.</title>
        <authorList>
            <person name="Wang H."/>
        </authorList>
    </citation>
    <scope>NUCLEOTIDE SEQUENCE [LARGE SCALE GENOMIC DNA]</scope>
    <source>
        <strain evidence="7 8">C340-1</strain>
    </source>
</reference>
<evidence type="ECO:0000256" key="5">
    <source>
        <dbReference type="ARBA" id="ARBA00022840"/>
    </source>
</evidence>
<dbReference type="NCBIfam" id="NF008453">
    <property type="entry name" value="PRK11308.1"/>
    <property type="match status" value="2"/>
</dbReference>
<dbReference type="InterPro" id="IPR017871">
    <property type="entry name" value="ABC_transporter-like_CS"/>
</dbReference>